<name>A0A5N5N9F9_9ROSI</name>
<evidence type="ECO:0000313" key="2">
    <source>
        <dbReference type="Proteomes" id="UP000326939"/>
    </source>
</evidence>
<proteinExistence type="predicted"/>
<evidence type="ECO:0000313" key="1">
    <source>
        <dbReference type="EMBL" id="KAB5563732.1"/>
    </source>
</evidence>
<organism evidence="1 2">
    <name type="scientific">Salix brachista</name>
    <dbReference type="NCBI Taxonomy" id="2182728"/>
    <lineage>
        <taxon>Eukaryota</taxon>
        <taxon>Viridiplantae</taxon>
        <taxon>Streptophyta</taxon>
        <taxon>Embryophyta</taxon>
        <taxon>Tracheophyta</taxon>
        <taxon>Spermatophyta</taxon>
        <taxon>Magnoliopsida</taxon>
        <taxon>eudicotyledons</taxon>
        <taxon>Gunneridae</taxon>
        <taxon>Pentapetalae</taxon>
        <taxon>rosids</taxon>
        <taxon>fabids</taxon>
        <taxon>Malpighiales</taxon>
        <taxon>Salicaceae</taxon>
        <taxon>Saliceae</taxon>
        <taxon>Salix</taxon>
    </lineage>
</organism>
<reference evidence="2" key="1">
    <citation type="journal article" date="2019" name="Gigascience">
        <title>De novo genome assembly of the endangered Acer yangbiense, a plant species with extremely small populations endemic to Yunnan Province, China.</title>
        <authorList>
            <person name="Yang J."/>
            <person name="Wariss H.M."/>
            <person name="Tao L."/>
            <person name="Zhang R."/>
            <person name="Yun Q."/>
            <person name="Hollingsworth P."/>
            <person name="Dao Z."/>
            <person name="Luo G."/>
            <person name="Guo H."/>
            <person name="Ma Y."/>
            <person name="Sun W."/>
        </authorList>
    </citation>
    <scope>NUCLEOTIDE SEQUENCE [LARGE SCALE GENOMIC DNA]</scope>
    <source>
        <strain evidence="2">cv. br00</strain>
    </source>
</reference>
<dbReference type="EMBL" id="VDCV01000003">
    <property type="protein sequence ID" value="KAB5563732.1"/>
    <property type="molecule type" value="Genomic_DNA"/>
</dbReference>
<keyword evidence="2" id="KW-1185">Reference proteome</keyword>
<dbReference type="AlphaFoldDB" id="A0A5N5N9F9"/>
<protein>
    <submittedName>
        <fullName evidence="1">Uncharacterized protein</fullName>
    </submittedName>
</protein>
<gene>
    <name evidence="1" type="ORF">DKX38_003786</name>
</gene>
<accession>A0A5N5N9F9</accession>
<sequence length="94" mass="10565">MVLPCVHCSRFEIFPDSSCCLLYPLLSAAVQQARRRLRRFFDLVADVRLIQQHLLKRESSEEGDFARGCCCNKSSREAWGQEAVLFSVVGGGEA</sequence>
<dbReference type="Proteomes" id="UP000326939">
    <property type="component" value="Chromosome 3"/>
</dbReference>
<comment type="caution">
    <text evidence="1">The sequence shown here is derived from an EMBL/GenBank/DDBJ whole genome shotgun (WGS) entry which is preliminary data.</text>
</comment>